<accession>A0A2I0XH50</accession>
<dbReference type="Proteomes" id="UP000233837">
    <property type="component" value="Unassembled WGS sequence"/>
</dbReference>
<name>A0A2I0XH50_9ASPA</name>
<evidence type="ECO:0000313" key="2">
    <source>
        <dbReference type="Proteomes" id="UP000233837"/>
    </source>
</evidence>
<dbReference type="STRING" id="906689.A0A2I0XH50"/>
<evidence type="ECO:0000313" key="1">
    <source>
        <dbReference type="EMBL" id="PKU87241.1"/>
    </source>
</evidence>
<proteinExistence type="predicted"/>
<keyword evidence="2" id="KW-1185">Reference proteome</keyword>
<sequence>MEKTMRDTPHGVQLRHMPQLWCGHGASQINLSVSVRRTLALVAGVMVTGGTAVYMQSRITKSKRDRSKSSINVTGHLSQNGVDDKAAKILRKKRSGLRSLHILTAILLSKIGPTGLRTLVGLVTTADASLQVLRTALSNRLARVQGRSVQWIQLIFWSRIVRADFGSSWDDQSMAQVREQIVREINYRPGRLNFVHIVLDDVAIGRADQLCFIRKSARFEERENHFL</sequence>
<reference evidence="1 2" key="2">
    <citation type="journal article" date="2017" name="Nature">
        <title>The Apostasia genome and the evolution of orchids.</title>
        <authorList>
            <person name="Zhang G.Q."/>
            <person name="Liu K.W."/>
            <person name="Li Z."/>
            <person name="Lohaus R."/>
            <person name="Hsiao Y.Y."/>
            <person name="Niu S.C."/>
            <person name="Wang J.Y."/>
            <person name="Lin Y.C."/>
            <person name="Xu Q."/>
            <person name="Chen L.J."/>
            <person name="Yoshida K."/>
            <person name="Fujiwara S."/>
            <person name="Wang Z.W."/>
            <person name="Zhang Y.Q."/>
            <person name="Mitsuda N."/>
            <person name="Wang M."/>
            <person name="Liu G.H."/>
            <person name="Pecoraro L."/>
            <person name="Huang H.X."/>
            <person name="Xiao X.J."/>
            <person name="Lin M."/>
            <person name="Wu X.Y."/>
            <person name="Wu W.L."/>
            <person name="Chen Y.Y."/>
            <person name="Chang S.B."/>
            <person name="Sakamoto S."/>
            <person name="Ohme-Takagi M."/>
            <person name="Yagi M."/>
            <person name="Zeng S.J."/>
            <person name="Shen C.Y."/>
            <person name="Yeh C.M."/>
            <person name="Luo Y.B."/>
            <person name="Tsai W.C."/>
            <person name="Van de Peer Y."/>
            <person name="Liu Z.J."/>
        </authorList>
    </citation>
    <scope>NUCLEOTIDE SEQUENCE [LARGE SCALE GENOMIC DNA]</scope>
    <source>
        <tissue evidence="1">The whole plant</tissue>
    </source>
</reference>
<dbReference type="AlphaFoldDB" id="A0A2I0XH50"/>
<dbReference type="EMBL" id="KZ501892">
    <property type="protein sequence ID" value="PKU87241.1"/>
    <property type="molecule type" value="Genomic_DNA"/>
</dbReference>
<gene>
    <name evidence="1" type="primary">ABCC1</name>
    <name evidence="1" type="ORF">MA16_Dca009389</name>
</gene>
<protein>
    <submittedName>
        <fullName evidence="1">ABC transporter D family member 1</fullName>
    </submittedName>
</protein>
<reference evidence="1 2" key="1">
    <citation type="journal article" date="2016" name="Sci. Rep.">
        <title>The Dendrobium catenatum Lindl. genome sequence provides insights into polysaccharide synthase, floral development and adaptive evolution.</title>
        <authorList>
            <person name="Zhang G.Q."/>
            <person name="Xu Q."/>
            <person name="Bian C."/>
            <person name="Tsai W.C."/>
            <person name="Yeh C.M."/>
            <person name="Liu K.W."/>
            <person name="Yoshida K."/>
            <person name="Zhang L.S."/>
            <person name="Chang S.B."/>
            <person name="Chen F."/>
            <person name="Shi Y."/>
            <person name="Su Y.Y."/>
            <person name="Zhang Y.Q."/>
            <person name="Chen L.J."/>
            <person name="Yin Y."/>
            <person name="Lin M."/>
            <person name="Huang H."/>
            <person name="Deng H."/>
            <person name="Wang Z.W."/>
            <person name="Zhu S.L."/>
            <person name="Zhao X."/>
            <person name="Deng C."/>
            <person name="Niu S.C."/>
            <person name="Huang J."/>
            <person name="Wang M."/>
            <person name="Liu G.H."/>
            <person name="Yang H.J."/>
            <person name="Xiao X.J."/>
            <person name="Hsiao Y.Y."/>
            <person name="Wu W.L."/>
            <person name="Chen Y.Y."/>
            <person name="Mitsuda N."/>
            <person name="Ohme-Takagi M."/>
            <person name="Luo Y.B."/>
            <person name="Van de Peer Y."/>
            <person name="Liu Z.J."/>
        </authorList>
    </citation>
    <scope>NUCLEOTIDE SEQUENCE [LARGE SCALE GENOMIC DNA]</scope>
    <source>
        <tissue evidence="1">The whole plant</tissue>
    </source>
</reference>
<organism evidence="1 2">
    <name type="scientific">Dendrobium catenatum</name>
    <dbReference type="NCBI Taxonomy" id="906689"/>
    <lineage>
        <taxon>Eukaryota</taxon>
        <taxon>Viridiplantae</taxon>
        <taxon>Streptophyta</taxon>
        <taxon>Embryophyta</taxon>
        <taxon>Tracheophyta</taxon>
        <taxon>Spermatophyta</taxon>
        <taxon>Magnoliopsida</taxon>
        <taxon>Liliopsida</taxon>
        <taxon>Asparagales</taxon>
        <taxon>Orchidaceae</taxon>
        <taxon>Epidendroideae</taxon>
        <taxon>Malaxideae</taxon>
        <taxon>Dendrobiinae</taxon>
        <taxon>Dendrobium</taxon>
    </lineage>
</organism>